<keyword evidence="5" id="KW-0574">Periplasm</keyword>
<dbReference type="Proteomes" id="UP000619512">
    <property type="component" value="Unassembled WGS sequence"/>
</dbReference>
<evidence type="ECO:0000256" key="6">
    <source>
        <dbReference type="ARBA" id="ARBA00023157"/>
    </source>
</evidence>
<dbReference type="InterPro" id="IPR013766">
    <property type="entry name" value="Thioredoxin_domain"/>
</dbReference>
<comment type="similarity">
    <text evidence="2">Belongs to the thioredoxin family. DsbA subfamily.</text>
</comment>
<dbReference type="Pfam" id="PF01323">
    <property type="entry name" value="DSBA"/>
    <property type="match status" value="1"/>
</dbReference>
<dbReference type="PANTHER" id="PTHR35891">
    <property type="entry name" value="THIOL:DISULFIDE INTERCHANGE PROTEIN DSBA"/>
    <property type="match status" value="1"/>
</dbReference>
<dbReference type="PROSITE" id="PS51352">
    <property type="entry name" value="THIOREDOXIN_2"/>
    <property type="match status" value="1"/>
</dbReference>
<keyword evidence="6" id="KW-1015">Disulfide bond</keyword>
<dbReference type="InterPro" id="IPR006311">
    <property type="entry name" value="TAT_signal"/>
</dbReference>
<dbReference type="InterPro" id="IPR036249">
    <property type="entry name" value="Thioredoxin-like_sf"/>
</dbReference>
<evidence type="ECO:0000256" key="5">
    <source>
        <dbReference type="ARBA" id="ARBA00022764"/>
    </source>
</evidence>
<gene>
    <name evidence="9" type="primary">dsbA</name>
    <name evidence="9" type="ORF">GCM10007388_35490</name>
</gene>
<evidence type="ECO:0000313" key="10">
    <source>
        <dbReference type="Proteomes" id="UP000619512"/>
    </source>
</evidence>
<dbReference type="PANTHER" id="PTHR35891:SF3">
    <property type="entry name" value="THIOL:DISULFIDE INTERCHANGE PROTEIN DSBL"/>
    <property type="match status" value="1"/>
</dbReference>
<reference evidence="9" key="2">
    <citation type="submission" date="2022-12" db="EMBL/GenBank/DDBJ databases">
        <authorList>
            <person name="Sun Q."/>
            <person name="Kim S."/>
        </authorList>
    </citation>
    <scope>NUCLEOTIDE SEQUENCE</scope>
    <source>
        <strain evidence="9">KCTC 12344</strain>
    </source>
</reference>
<dbReference type="Gene3D" id="3.40.30.10">
    <property type="entry name" value="Glutaredoxin"/>
    <property type="match status" value="1"/>
</dbReference>
<dbReference type="InterPro" id="IPR050824">
    <property type="entry name" value="Thiol_disulfide_DsbA"/>
</dbReference>
<feature type="domain" description="Thioredoxin" evidence="8">
    <location>
        <begin position="16"/>
        <end position="164"/>
    </location>
</feature>
<evidence type="ECO:0000256" key="4">
    <source>
        <dbReference type="ARBA" id="ARBA00022729"/>
    </source>
</evidence>
<organism evidence="9 10">
    <name type="scientific">Pseudoduganella plicata</name>
    <dbReference type="NCBI Taxonomy" id="321984"/>
    <lineage>
        <taxon>Bacteria</taxon>
        <taxon>Pseudomonadati</taxon>
        <taxon>Pseudomonadota</taxon>
        <taxon>Betaproteobacteria</taxon>
        <taxon>Burkholderiales</taxon>
        <taxon>Oxalobacteraceae</taxon>
        <taxon>Telluria group</taxon>
        <taxon>Pseudoduganella</taxon>
    </lineage>
</organism>
<evidence type="ECO:0000259" key="8">
    <source>
        <dbReference type="PROSITE" id="PS51352"/>
    </source>
</evidence>
<dbReference type="EMBL" id="BMWW01000006">
    <property type="protein sequence ID" value="GGY98797.1"/>
    <property type="molecule type" value="Genomic_DNA"/>
</dbReference>
<proteinExistence type="inferred from homology"/>
<keyword evidence="4" id="KW-0732">Signal</keyword>
<evidence type="ECO:0000256" key="1">
    <source>
        <dbReference type="ARBA" id="ARBA00004418"/>
    </source>
</evidence>
<dbReference type="PROSITE" id="PS51318">
    <property type="entry name" value="TAT"/>
    <property type="match status" value="1"/>
</dbReference>
<protein>
    <recommendedName>
        <fullName evidence="3">Thiol:disulfide interchange protein DsbA</fullName>
    </recommendedName>
</protein>
<dbReference type="InterPro" id="IPR023205">
    <property type="entry name" value="DsbA/DsbL"/>
</dbReference>
<dbReference type="CDD" id="cd03019">
    <property type="entry name" value="DsbA_DsbA"/>
    <property type="match status" value="1"/>
</dbReference>
<dbReference type="InterPro" id="IPR001853">
    <property type="entry name" value="DSBA-like_thioredoxin_dom"/>
</dbReference>
<comment type="caution">
    <text evidence="9">The sequence shown here is derived from an EMBL/GenBank/DDBJ whole genome shotgun (WGS) entry which is preliminary data.</text>
</comment>
<accession>A0AA87YAD7</accession>
<evidence type="ECO:0000256" key="3">
    <source>
        <dbReference type="ARBA" id="ARBA00013831"/>
    </source>
</evidence>
<dbReference type="GO" id="GO:0016491">
    <property type="term" value="F:oxidoreductase activity"/>
    <property type="evidence" value="ECO:0007669"/>
    <property type="project" value="InterPro"/>
</dbReference>
<dbReference type="GO" id="GO:0042597">
    <property type="term" value="C:periplasmic space"/>
    <property type="evidence" value="ECO:0007669"/>
    <property type="project" value="UniProtKB-SubCell"/>
</dbReference>
<dbReference type="RefSeq" id="WP_189569073.1">
    <property type="nucleotide sequence ID" value="NZ_BMWW01000006.1"/>
</dbReference>
<evidence type="ECO:0000256" key="7">
    <source>
        <dbReference type="ARBA" id="ARBA00023284"/>
    </source>
</evidence>
<reference evidence="9" key="1">
    <citation type="journal article" date="2014" name="Int. J. Syst. Evol. Microbiol.">
        <title>Complete genome sequence of Corynebacterium casei LMG S-19264T (=DSM 44701T), isolated from a smear-ripened cheese.</title>
        <authorList>
            <consortium name="US DOE Joint Genome Institute (JGI-PGF)"/>
            <person name="Walter F."/>
            <person name="Albersmeier A."/>
            <person name="Kalinowski J."/>
            <person name="Ruckert C."/>
        </authorList>
    </citation>
    <scope>NUCLEOTIDE SEQUENCE</scope>
    <source>
        <strain evidence="9">KCTC 12344</strain>
    </source>
</reference>
<evidence type="ECO:0000256" key="2">
    <source>
        <dbReference type="ARBA" id="ARBA00005791"/>
    </source>
</evidence>
<comment type="subcellular location">
    <subcellularLocation>
        <location evidence="1">Periplasm</location>
    </subcellularLocation>
</comment>
<sequence>MQLSRRYWLALAGGIVGVGVLMNVSSAPAGTASPYRTLAAAAPPPGRIEVVEFFWYSCPHCYEFEPALRGWVARHGDEIVFRRVPVGMHPRQLPQQRMFYVMEALGMDQRADRELLHQIHDARRPLDTETALAGFAADAGVAGDRFHAAWRSAAVQQKVDAATRLHTALNVTSVPTVVIGGRYVTSPAMLGATLPMWGQTPAMRHEATLATMDTLLRQARQDSTTR</sequence>
<name>A0AA87YAD7_9BURK</name>
<keyword evidence="7" id="KW-0676">Redox-active center</keyword>
<evidence type="ECO:0000313" key="9">
    <source>
        <dbReference type="EMBL" id="GGY98797.1"/>
    </source>
</evidence>
<dbReference type="AlphaFoldDB" id="A0AA87YAD7"/>
<dbReference type="SUPFAM" id="SSF52833">
    <property type="entry name" value="Thioredoxin-like"/>
    <property type="match status" value="1"/>
</dbReference>